<dbReference type="InterPro" id="IPR000595">
    <property type="entry name" value="cNMP-bd_dom"/>
</dbReference>
<feature type="region of interest" description="Disordered" evidence="1">
    <location>
        <begin position="161"/>
        <end position="205"/>
    </location>
</feature>
<dbReference type="InterPro" id="IPR018490">
    <property type="entry name" value="cNMP-bd_dom_sf"/>
</dbReference>
<dbReference type="PANTHER" id="PTHR23011:SF28">
    <property type="entry name" value="CYCLIC NUCLEOTIDE-BINDING DOMAIN CONTAINING PROTEIN"/>
    <property type="match status" value="1"/>
</dbReference>
<organism evidence="3">
    <name type="scientific">Trypanosoma vivax (strain Y486)</name>
    <dbReference type="NCBI Taxonomy" id="1055687"/>
    <lineage>
        <taxon>Eukaryota</taxon>
        <taxon>Discoba</taxon>
        <taxon>Euglenozoa</taxon>
        <taxon>Kinetoplastea</taxon>
        <taxon>Metakinetoplastina</taxon>
        <taxon>Trypanosomatida</taxon>
        <taxon>Trypanosomatidae</taxon>
        <taxon>Trypanosoma</taxon>
        <taxon>Duttonella</taxon>
    </lineage>
</organism>
<dbReference type="PROSITE" id="PS50042">
    <property type="entry name" value="CNMP_BINDING_3"/>
    <property type="match status" value="2"/>
</dbReference>
<evidence type="ECO:0000259" key="2">
    <source>
        <dbReference type="PROSITE" id="PS50042"/>
    </source>
</evidence>
<dbReference type="Gene3D" id="2.60.120.10">
    <property type="entry name" value="Jelly Rolls"/>
    <property type="match status" value="2"/>
</dbReference>
<dbReference type="EMBL" id="HE573023">
    <property type="protein sequence ID" value="CCC48875.1"/>
    <property type="molecule type" value="Genomic_DNA"/>
</dbReference>
<sequence>MNIHNMLTPAERRIFIEALEQAEHKQQNGRADTPPHPQPAPGAKSDRAIPNTKKRNRKSFFLPTLALKNGTRKSLCIDRVHQQEKREFDMWANVERTLELPFVYRTDQNKNLAFSMLRRIPLFKTLSERDLEVLSTYMKVVHIKENEIIMHKTSYVPFDSTRSATRDSVPSSTHAATQAKGRVGQSLSSARSVPGSVGSAKNDMRRKSAVTHIDEQGRQNTVDSFKAAEFVFVLLRGSVRLHLKSPHCLVEGVIEPYEVFSLPSTVAALPLDSYYKTCTECVLLRFQQNSEIALDGVISRLDKKVVQEQANFLRQHLRVKIFLHWGQQDFERCARTLVPLRISWRQTIIEQGAESDALYFIKEGQCNVVRSVLLTHGTVPRRRRLKSITSSPASPLQLKTSSRLADADSVETPLSALCHNSHQQQFVARPVTGAKTLEMATLREGEFFGELGLLNHNVDWKPNVEKIRSESYWRSTLAEAMRAPVDYSSLDGEMLWRCGTKLRDADTPFASCTDKLLNLDSTTTTDLDEKTTVFPRNSIARQATVYTKCPCVLYMLSYDQCRELFGSREYAKLKEFSNGYPSRDDIEDQYERQRKWMKYRKTLVNDVLQDTSIRRLP</sequence>
<proteinExistence type="predicted"/>
<reference evidence="3" key="1">
    <citation type="journal article" date="2012" name="Proc. Natl. Acad. Sci. U.S.A.">
        <title>Antigenic diversity is generated by distinct evolutionary mechanisms in African trypanosome species.</title>
        <authorList>
            <person name="Jackson A.P."/>
            <person name="Berry A."/>
            <person name="Aslett M."/>
            <person name="Allison H.C."/>
            <person name="Burton P."/>
            <person name="Vavrova-Anderson J."/>
            <person name="Brown R."/>
            <person name="Browne H."/>
            <person name="Corton N."/>
            <person name="Hauser H."/>
            <person name="Gamble J."/>
            <person name="Gilderthorp R."/>
            <person name="Marcello L."/>
            <person name="McQuillan J."/>
            <person name="Otto T.D."/>
            <person name="Quail M.A."/>
            <person name="Sanders M.J."/>
            <person name="van Tonder A."/>
            <person name="Ginger M.L."/>
            <person name="Field M.C."/>
            <person name="Barry J.D."/>
            <person name="Hertz-Fowler C."/>
            <person name="Berriman M."/>
        </authorList>
    </citation>
    <scope>NUCLEOTIDE SEQUENCE</scope>
    <source>
        <strain evidence="3">Y486</strain>
    </source>
</reference>
<dbReference type="PANTHER" id="PTHR23011">
    <property type="entry name" value="CYCLIC NUCLEOTIDE-BINDING DOMAIN CONTAINING PROTEIN"/>
    <property type="match status" value="1"/>
</dbReference>
<feature type="region of interest" description="Disordered" evidence="1">
    <location>
        <begin position="23"/>
        <end position="53"/>
    </location>
</feature>
<dbReference type="VEuPathDB" id="TriTrypDB:TvY486_0702120"/>
<dbReference type="SUPFAM" id="SSF51206">
    <property type="entry name" value="cAMP-binding domain-like"/>
    <property type="match status" value="2"/>
</dbReference>
<dbReference type="InterPro" id="IPR014710">
    <property type="entry name" value="RmlC-like_jellyroll"/>
</dbReference>
<feature type="compositionally biased region" description="Polar residues" evidence="1">
    <location>
        <begin position="161"/>
        <end position="176"/>
    </location>
</feature>
<feature type="domain" description="Cyclic nucleotide-binding" evidence="2">
    <location>
        <begin position="321"/>
        <end position="370"/>
    </location>
</feature>
<accession>G0TY30</accession>
<evidence type="ECO:0000256" key="1">
    <source>
        <dbReference type="SAM" id="MobiDB-lite"/>
    </source>
</evidence>
<gene>
    <name evidence="3" type="ORF">TVY486_0702120</name>
</gene>
<evidence type="ECO:0000313" key="3">
    <source>
        <dbReference type="EMBL" id="CCC48875.1"/>
    </source>
</evidence>
<protein>
    <recommendedName>
        <fullName evidence="2">Cyclic nucleotide-binding domain-containing protein</fullName>
    </recommendedName>
</protein>
<dbReference type="AlphaFoldDB" id="G0TY30"/>
<feature type="domain" description="Cyclic nucleotide-binding" evidence="2">
    <location>
        <begin position="439"/>
        <end position="471"/>
    </location>
</feature>
<name>G0TY30_TRYVY</name>